<dbReference type="CDD" id="cd09076">
    <property type="entry name" value="L1-EN"/>
    <property type="match status" value="1"/>
</dbReference>
<dbReference type="AlphaFoldDB" id="A0AAV7SKJ0"/>
<evidence type="ECO:0000313" key="2">
    <source>
        <dbReference type="EMBL" id="KAJ1164603.1"/>
    </source>
</evidence>
<dbReference type="GO" id="GO:0003824">
    <property type="term" value="F:catalytic activity"/>
    <property type="evidence" value="ECO:0007669"/>
    <property type="project" value="InterPro"/>
</dbReference>
<gene>
    <name evidence="2" type="ORF">NDU88_005039</name>
</gene>
<sequence>MLIRGGYDRVYHAGFSRGSRGVSILLHRSLPVVITATQADPQGRFVVATGTLHGTPINFISAYAPPTRLDAFLHSLRRVVVGLPQGTTLLGGDFNAVLDPDLDVSGEITASRLARASALTGWTESLGLCEVWRTWHPRDRRYTHTSAAHRTQSRIDLVFMSALDLSSVTGAEILPRGVSDHAPVRVRLGGADPSKRSVWRLNAWYLQDKDYTQEIRNQLTQYFDLNLGSVRSPGSLWAACKATLRGHAKYLLRTRERDRNSQISDLEARALRLERQQMTSSSAAALRQLTMVREEIKHIMLDSARCIWRASVARIYGWGDKNGKLLHWLAARPLASRVIPEILEPSDALSRTPAEIAQSFASYYAHLYAMHPRPAIEKETPLLNEITLPRISLEARDRLDETISLAEITSAISSLASGKTPRP</sequence>
<comment type="caution">
    <text evidence="2">The sequence shown here is derived from an EMBL/GenBank/DDBJ whole genome shotgun (WGS) entry which is preliminary data.</text>
</comment>
<protein>
    <recommendedName>
        <fullName evidence="1">Endonuclease/exonuclease/phosphatase domain-containing protein</fullName>
    </recommendedName>
</protein>
<feature type="domain" description="Endonuclease/exonuclease/phosphatase" evidence="1">
    <location>
        <begin position="12"/>
        <end position="181"/>
    </location>
</feature>
<dbReference type="InterPro" id="IPR005135">
    <property type="entry name" value="Endo/exonuclease/phosphatase"/>
</dbReference>
<dbReference type="Gene3D" id="3.60.10.10">
    <property type="entry name" value="Endonuclease/exonuclease/phosphatase"/>
    <property type="match status" value="1"/>
</dbReference>
<keyword evidence="3" id="KW-1185">Reference proteome</keyword>
<dbReference type="EMBL" id="JANPWB010000008">
    <property type="protein sequence ID" value="KAJ1164603.1"/>
    <property type="molecule type" value="Genomic_DNA"/>
</dbReference>
<organism evidence="2 3">
    <name type="scientific">Pleurodeles waltl</name>
    <name type="common">Iberian ribbed newt</name>
    <dbReference type="NCBI Taxonomy" id="8319"/>
    <lineage>
        <taxon>Eukaryota</taxon>
        <taxon>Metazoa</taxon>
        <taxon>Chordata</taxon>
        <taxon>Craniata</taxon>
        <taxon>Vertebrata</taxon>
        <taxon>Euteleostomi</taxon>
        <taxon>Amphibia</taxon>
        <taxon>Batrachia</taxon>
        <taxon>Caudata</taxon>
        <taxon>Salamandroidea</taxon>
        <taxon>Salamandridae</taxon>
        <taxon>Pleurodelinae</taxon>
        <taxon>Pleurodeles</taxon>
    </lineage>
</organism>
<dbReference type="PANTHER" id="PTHR19446">
    <property type="entry name" value="REVERSE TRANSCRIPTASES"/>
    <property type="match status" value="1"/>
</dbReference>
<evidence type="ECO:0000259" key="1">
    <source>
        <dbReference type="Pfam" id="PF03372"/>
    </source>
</evidence>
<dbReference type="SUPFAM" id="SSF56219">
    <property type="entry name" value="DNase I-like"/>
    <property type="match status" value="1"/>
</dbReference>
<proteinExistence type="predicted"/>
<accession>A0AAV7SKJ0</accession>
<dbReference type="Proteomes" id="UP001066276">
    <property type="component" value="Chromosome 4_2"/>
</dbReference>
<dbReference type="Pfam" id="PF03372">
    <property type="entry name" value="Exo_endo_phos"/>
    <property type="match status" value="1"/>
</dbReference>
<dbReference type="InterPro" id="IPR036691">
    <property type="entry name" value="Endo/exonu/phosph_ase_sf"/>
</dbReference>
<reference evidence="2" key="1">
    <citation type="journal article" date="2022" name="bioRxiv">
        <title>Sequencing and chromosome-scale assembly of the giantPleurodeles waltlgenome.</title>
        <authorList>
            <person name="Brown T."/>
            <person name="Elewa A."/>
            <person name="Iarovenko S."/>
            <person name="Subramanian E."/>
            <person name="Araus A.J."/>
            <person name="Petzold A."/>
            <person name="Susuki M."/>
            <person name="Suzuki K.-i.T."/>
            <person name="Hayashi T."/>
            <person name="Toyoda A."/>
            <person name="Oliveira C."/>
            <person name="Osipova E."/>
            <person name="Leigh N.D."/>
            <person name="Simon A."/>
            <person name="Yun M.H."/>
        </authorList>
    </citation>
    <scope>NUCLEOTIDE SEQUENCE</scope>
    <source>
        <strain evidence="2">20211129_DDA</strain>
        <tissue evidence="2">Liver</tissue>
    </source>
</reference>
<name>A0AAV7SKJ0_PLEWA</name>
<evidence type="ECO:0000313" key="3">
    <source>
        <dbReference type="Proteomes" id="UP001066276"/>
    </source>
</evidence>